<accession>A0A815X7L0</accession>
<dbReference type="GO" id="GO:0046872">
    <property type="term" value="F:metal ion binding"/>
    <property type="evidence" value="ECO:0007669"/>
    <property type="project" value="UniProtKB-KW"/>
</dbReference>
<keyword evidence="11" id="KW-1185">Reference proteome</keyword>
<organism evidence="9 11">
    <name type="scientific">Adineta ricciae</name>
    <name type="common">Rotifer</name>
    <dbReference type="NCBI Taxonomy" id="249248"/>
    <lineage>
        <taxon>Eukaryota</taxon>
        <taxon>Metazoa</taxon>
        <taxon>Spiralia</taxon>
        <taxon>Gnathifera</taxon>
        <taxon>Rotifera</taxon>
        <taxon>Eurotatoria</taxon>
        <taxon>Bdelloidea</taxon>
        <taxon>Adinetida</taxon>
        <taxon>Adinetidae</taxon>
        <taxon>Adineta</taxon>
    </lineage>
</organism>
<gene>
    <name evidence="9" type="ORF">XAT740_LOCUS43100</name>
    <name evidence="10" type="ORF">XAT740_LOCUS60155</name>
</gene>
<evidence type="ECO:0008006" key="12">
    <source>
        <dbReference type="Google" id="ProtNLM"/>
    </source>
</evidence>
<proteinExistence type="inferred from homology"/>
<dbReference type="InterPro" id="IPR043701">
    <property type="entry name" value="Yju2"/>
</dbReference>
<evidence type="ECO:0000313" key="9">
    <source>
        <dbReference type="EMBL" id="CAF1553802.1"/>
    </source>
</evidence>
<keyword evidence="6" id="KW-0508">mRNA splicing</keyword>
<evidence type="ECO:0000256" key="1">
    <source>
        <dbReference type="ARBA" id="ARBA00004123"/>
    </source>
</evidence>
<dbReference type="PANTHER" id="PTHR12111">
    <property type="entry name" value="SPLICING FACTOR YJU2"/>
    <property type="match status" value="1"/>
</dbReference>
<dbReference type="InterPro" id="IPR007590">
    <property type="entry name" value="Saf4/Yju2"/>
</dbReference>
<sequence>MSERKVLNKYYPPDFDPSKIPRSKRVKNTQFSIRLMAPCNMRCKTCGEYIYKGKKFNARKEDVMGETYLGMQIYRFYIKCTKCLREITFKTDPENGDYELEHGAIRNFESIRLAQKQAKEEAAKAAEEEALNPMKLLENRTRDSRQEMAAIEALEDIKESNARHADLNLEEMLNKK</sequence>
<keyword evidence="7" id="KW-0539">Nucleus</keyword>
<dbReference type="HAMAP" id="MF_03226">
    <property type="entry name" value="YJU2"/>
    <property type="match status" value="1"/>
</dbReference>
<evidence type="ECO:0000313" key="11">
    <source>
        <dbReference type="Proteomes" id="UP000663828"/>
    </source>
</evidence>
<evidence type="ECO:0000256" key="5">
    <source>
        <dbReference type="ARBA" id="ARBA00022833"/>
    </source>
</evidence>
<keyword evidence="8" id="KW-0175">Coiled coil</keyword>
<comment type="subcellular location">
    <subcellularLocation>
        <location evidence="1">Nucleus</location>
    </subcellularLocation>
</comment>
<evidence type="ECO:0000256" key="2">
    <source>
        <dbReference type="ARBA" id="ARBA00022664"/>
    </source>
</evidence>
<evidence type="ECO:0000313" key="10">
    <source>
        <dbReference type="EMBL" id="CAF1678868.1"/>
    </source>
</evidence>
<dbReference type="PANTHER" id="PTHR12111:SF1">
    <property type="entry name" value="SPLICING FACTOR YJU2"/>
    <property type="match status" value="1"/>
</dbReference>
<feature type="non-terminal residue" evidence="9">
    <location>
        <position position="1"/>
    </location>
</feature>
<dbReference type="GO" id="GO:0071006">
    <property type="term" value="C:U2-type catalytic step 1 spliceosome"/>
    <property type="evidence" value="ECO:0007669"/>
    <property type="project" value="TreeGrafter"/>
</dbReference>
<evidence type="ECO:0000256" key="7">
    <source>
        <dbReference type="ARBA" id="ARBA00023242"/>
    </source>
</evidence>
<evidence type="ECO:0000256" key="8">
    <source>
        <dbReference type="SAM" id="Coils"/>
    </source>
</evidence>
<evidence type="ECO:0000256" key="6">
    <source>
        <dbReference type="ARBA" id="ARBA00023187"/>
    </source>
</evidence>
<evidence type="ECO:0000256" key="4">
    <source>
        <dbReference type="ARBA" id="ARBA00022728"/>
    </source>
</evidence>
<feature type="coiled-coil region" evidence="8">
    <location>
        <begin position="108"/>
        <end position="154"/>
    </location>
</feature>
<keyword evidence="4" id="KW-0747">Spliceosome</keyword>
<dbReference type="EMBL" id="CAJNOR010014576">
    <property type="protein sequence ID" value="CAF1678868.1"/>
    <property type="molecule type" value="Genomic_DNA"/>
</dbReference>
<protein>
    <recommendedName>
        <fullName evidence="12">Splicing factor YJU2</fullName>
    </recommendedName>
</protein>
<reference evidence="9" key="1">
    <citation type="submission" date="2021-02" db="EMBL/GenBank/DDBJ databases">
        <authorList>
            <person name="Nowell W R."/>
        </authorList>
    </citation>
    <scope>NUCLEOTIDE SEQUENCE</scope>
</reference>
<keyword evidence="5" id="KW-0862">Zinc</keyword>
<dbReference type="AlphaFoldDB" id="A0A815X7L0"/>
<name>A0A815X7L0_ADIRI</name>
<dbReference type="Proteomes" id="UP000663828">
    <property type="component" value="Unassembled WGS sequence"/>
</dbReference>
<comment type="caution">
    <text evidence="9">The sequence shown here is derived from an EMBL/GenBank/DDBJ whole genome shotgun (WGS) entry which is preliminary data.</text>
</comment>
<dbReference type="Pfam" id="PF04502">
    <property type="entry name" value="Saf4_Yju2"/>
    <property type="match status" value="1"/>
</dbReference>
<evidence type="ECO:0000256" key="3">
    <source>
        <dbReference type="ARBA" id="ARBA00022723"/>
    </source>
</evidence>
<dbReference type="EMBL" id="CAJNOR010005255">
    <property type="protein sequence ID" value="CAF1553802.1"/>
    <property type="molecule type" value="Genomic_DNA"/>
</dbReference>
<keyword evidence="3" id="KW-0479">Metal-binding</keyword>
<dbReference type="GO" id="GO:0000398">
    <property type="term" value="P:mRNA splicing, via spliceosome"/>
    <property type="evidence" value="ECO:0007669"/>
    <property type="project" value="InterPro"/>
</dbReference>
<keyword evidence="2" id="KW-0507">mRNA processing</keyword>